<feature type="transmembrane region" description="Helical" evidence="5">
    <location>
        <begin position="125"/>
        <end position="143"/>
    </location>
</feature>
<dbReference type="Gene3D" id="1.20.144.10">
    <property type="entry name" value="Phosphatidic acid phosphatase type 2/haloperoxidase"/>
    <property type="match status" value="1"/>
</dbReference>
<dbReference type="InterPro" id="IPR026841">
    <property type="entry name" value="Aur1/Ipt1"/>
</dbReference>
<evidence type="ECO:0000256" key="2">
    <source>
        <dbReference type="ARBA" id="ARBA00022692"/>
    </source>
</evidence>
<proteinExistence type="predicted"/>
<reference evidence="7 8" key="1">
    <citation type="journal article" date="2015" name="Nature">
        <title>rRNA introns, odd ribosomes, and small enigmatic genomes across a large radiation of phyla.</title>
        <authorList>
            <person name="Brown C.T."/>
            <person name="Hug L.A."/>
            <person name="Thomas B.C."/>
            <person name="Sharon I."/>
            <person name="Castelle C.J."/>
            <person name="Singh A."/>
            <person name="Wilkins M.J."/>
            <person name="Williams K.H."/>
            <person name="Banfield J.F."/>
        </authorList>
    </citation>
    <scope>NUCLEOTIDE SEQUENCE [LARGE SCALE GENOMIC DNA]</scope>
</reference>
<feature type="transmembrane region" description="Helical" evidence="5">
    <location>
        <begin position="215"/>
        <end position="232"/>
    </location>
</feature>
<evidence type="ECO:0000256" key="5">
    <source>
        <dbReference type="SAM" id="Phobius"/>
    </source>
</evidence>
<protein>
    <submittedName>
        <fullName evidence="7">Phosphoesterase PA-phosphatase related protein</fullName>
    </submittedName>
</protein>
<dbReference type="InterPro" id="IPR052185">
    <property type="entry name" value="IPC_Synthase-Related"/>
</dbReference>
<feature type="transmembrane region" description="Helical" evidence="5">
    <location>
        <begin position="189"/>
        <end position="208"/>
    </location>
</feature>
<evidence type="ECO:0000256" key="3">
    <source>
        <dbReference type="ARBA" id="ARBA00022989"/>
    </source>
</evidence>
<keyword evidence="2 5" id="KW-0812">Transmembrane</keyword>
<evidence type="ECO:0000313" key="7">
    <source>
        <dbReference type="EMBL" id="KKR82468.1"/>
    </source>
</evidence>
<dbReference type="PANTHER" id="PTHR31310">
    <property type="match status" value="1"/>
</dbReference>
<dbReference type="AlphaFoldDB" id="A0A0G0U058"/>
<dbReference type="PANTHER" id="PTHR31310:SF7">
    <property type="entry name" value="PA-PHOSPHATASE RELATED-FAMILY PROTEIN DDB_G0268928"/>
    <property type="match status" value="1"/>
</dbReference>
<evidence type="ECO:0000256" key="4">
    <source>
        <dbReference type="ARBA" id="ARBA00023136"/>
    </source>
</evidence>
<dbReference type="Pfam" id="PF14378">
    <property type="entry name" value="PAP2_3"/>
    <property type="match status" value="1"/>
</dbReference>
<keyword evidence="4 5" id="KW-0472">Membrane</keyword>
<name>A0A0G0U058_9BACT</name>
<dbReference type="GO" id="GO:0016020">
    <property type="term" value="C:membrane"/>
    <property type="evidence" value="ECO:0007669"/>
    <property type="project" value="UniProtKB-SubCell"/>
</dbReference>
<evidence type="ECO:0000313" key="8">
    <source>
        <dbReference type="Proteomes" id="UP000034601"/>
    </source>
</evidence>
<evidence type="ECO:0000259" key="6">
    <source>
        <dbReference type="Pfam" id="PF14378"/>
    </source>
</evidence>
<dbReference type="EMBL" id="LCAB01000012">
    <property type="protein sequence ID" value="KKR82468.1"/>
    <property type="molecule type" value="Genomic_DNA"/>
</dbReference>
<dbReference type="InterPro" id="IPR036938">
    <property type="entry name" value="PAP2/HPO_sf"/>
</dbReference>
<accession>A0A0G0U058</accession>
<feature type="domain" description="Inositolphosphotransferase Aur1/Ipt1" evidence="6">
    <location>
        <begin position="87"/>
        <end position="252"/>
    </location>
</feature>
<feature type="transmembrane region" description="Helical" evidence="5">
    <location>
        <begin position="238"/>
        <end position="258"/>
    </location>
</feature>
<sequence>MVFQGIAISPERYAFVLLLGSLLVKKTRNFIFDWTPFLFILISYDFLRELAGNLNSGTHYLEAINFDQKLFQTLPTVTLQEKFFNTSQVVWYDYGAAFLYLLHFILPLGFGFLLWINNRRYFKEFVTGISLLSYSALVTYLLFPAAPPWMAQRDGYIVGVTKILDQVLEVFSTNLDLVTVYHNLNPNPVGAIPSVHTAWPLLIFLFAYRYFKTKALYFLPYVLSVWLAIIYLGEHYVLDVLTGIIYAIVFYVISVEIMHRINWGHLFRQIENKLFNKKLLKTARDDQAL</sequence>
<gene>
    <name evidence="7" type="ORF">UU29_C0012G0006</name>
</gene>
<dbReference type="Proteomes" id="UP000034601">
    <property type="component" value="Unassembled WGS sequence"/>
</dbReference>
<evidence type="ECO:0000256" key="1">
    <source>
        <dbReference type="ARBA" id="ARBA00004141"/>
    </source>
</evidence>
<comment type="subcellular location">
    <subcellularLocation>
        <location evidence="1">Membrane</location>
        <topology evidence="1">Multi-pass membrane protein</topology>
    </subcellularLocation>
</comment>
<dbReference type="SUPFAM" id="SSF48317">
    <property type="entry name" value="Acid phosphatase/Vanadium-dependent haloperoxidase"/>
    <property type="match status" value="1"/>
</dbReference>
<keyword evidence="3 5" id="KW-1133">Transmembrane helix</keyword>
<comment type="caution">
    <text evidence="7">The sequence shown here is derived from an EMBL/GenBank/DDBJ whole genome shotgun (WGS) entry which is preliminary data.</text>
</comment>
<organism evidence="7 8">
    <name type="scientific">Candidatus Daviesbacteria bacterium GW2011_GWA2_40_9</name>
    <dbReference type="NCBI Taxonomy" id="1618424"/>
    <lineage>
        <taxon>Bacteria</taxon>
        <taxon>Candidatus Daviesiibacteriota</taxon>
    </lineage>
</organism>
<dbReference type="CDD" id="cd03386">
    <property type="entry name" value="PAP2_Aur1_like"/>
    <property type="match status" value="1"/>
</dbReference>
<feature type="transmembrane region" description="Helical" evidence="5">
    <location>
        <begin position="97"/>
        <end position="116"/>
    </location>
</feature>